<evidence type="ECO:0000313" key="2">
    <source>
        <dbReference type="EMBL" id="PBK78352.1"/>
    </source>
</evidence>
<dbReference type="AlphaFoldDB" id="A0A2H3CGM3"/>
<dbReference type="EMBL" id="KZ293415">
    <property type="protein sequence ID" value="PBK78352.1"/>
    <property type="molecule type" value="Genomic_DNA"/>
</dbReference>
<gene>
    <name evidence="2" type="ORF">ARMSODRAFT_37113</name>
</gene>
<dbReference type="Proteomes" id="UP000218334">
    <property type="component" value="Unassembled WGS sequence"/>
</dbReference>
<evidence type="ECO:0000256" key="1">
    <source>
        <dbReference type="SAM" id="SignalP"/>
    </source>
</evidence>
<keyword evidence="3" id="KW-1185">Reference proteome</keyword>
<organism evidence="2 3">
    <name type="scientific">Armillaria solidipes</name>
    <dbReference type="NCBI Taxonomy" id="1076256"/>
    <lineage>
        <taxon>Eukaryota</taxon>
        <taxon>Fungi</taxon>
        <taxon>Dikarya</taxon>
        <taxon>Basidiomycota</taxon>
        <taxon>Agaricomycotina</taxon>
        <taxon>Agaricomycetes</taxon>
        <taxon>Agaricomycetidae</taxon>
        <taxon>Agaricales</taxon>
        <taxon>Marasmiineae</taxon>
        <taxon>Physalacriaceae</taxon>
        <taxon>Armillaria</taxon>
    </lineage>
</organism>
<accession>A0A2H3CGM3</accession>
<proteinExistence type="predicted"/>
<feature type="signal peptide" evidence="1">
    <location>
        <begin position="1"/>
        <end position="26"/>
    </location>
</feature>
<reference evidence="3" key="1">
    <citation type="journal article" date="2017" name="Nat. Ecol. Evol.">
        <title>Genome expansion and lineage-specific genetic innovations in the forest pathogenic fungi Armillaria.</title>
        <authorList>
            <person name="Sipos G."/>
            <person name="Prasanna A.N."/>
            <person name="Walter M.C."/>
            <person name="O'Connor E."/>
            <person name="Balint B."/>
            <person name="Krizsan K."/>
            <person name="Kiss B."/>
            <person name="Hess J."/>
            <person name="Varga T."/>
            <person name="Slot J."/>
            <person name="Riley R."/>
            <person name="Boka B."/>
            <person name="Rigling D."/>
            <person name="Barry K."/>
            <person name="Lee J."/>
            <person name="Mihaltcheva S."/>
            <person name="LaButti K."/>
            <person name="Lipzen A."/>
            <person name="Waldron R."/>
            <person name="Moloney N.M."/>
            <person name="Sperisen C."/>
            <person name="Kredics L."/>
            <person name="Vagvoelgyi C."/>
            <person name="Patrignani A."/>
            <person name="Fitzpatrick D."/>
            <person name="Nagy I."/>
            <person name="Doyle S."/>
            <person name="Anderson J.B."/>
            <person name="Grigoriev I.V."/>
            <person name="Gueldener U."/>
            <person name="Muensterkoetter M."/>
            <person name="Nagy L.G."/>
        </authorList>
    </citation>
    <scope>NUCLEOTIDE SEQUENCE [LARGE SCALE GENOMIC DNA]</scope>
    <source>
        <strain evidence="3">28-4</strain>
    </source>
</reference>
<keyword evidence="1" id="KW-0732">Signal</keyword>
<sequence length="125" mass="13782">MRPSQTILLQHCFFIVQVLSISSTRAKVTEGFRVTWPKVCDKAERPPPASSDFSVSSPTFQSMDSAESLGQWESCLARSSMEKQSSIDACNSQSKETVFVKLVGIVAPYEQAAAMNDGQYKCDYA</sequence>
<name>A0A2H3CGM3_9AGAR</name>
<protein>
    <submittedName>
        <fullName evidence="2">Uncharacterized protein</fullName>
    </submittedName>
</protein>
<evidence type="ECO:0000313" key="3">
    <source>
        <dbReference type="Proteomes" id="UP000218334"/>
    </source>
</evidence>
<feature type="chain" id="PRO_5013957647" evidence="1">
    <location>
        <begin position="27"/>
        <end position="125"/>
    </location>
</feature>